<sequence length="94" mass="11052">MLSASVSKWTPLSALSYIRHRFEKQSLVPILQKSDLCPYDRQPEKRRHIESDIEGISLRHSVICEKTDKLDLRLQLKTKSRLHSLKLPKTRDRT</sequence>
<proteinExistence type="predicted"/>
<reference evidence="1 2" key="1">
    <citation type="submission" date="2019-03" db="EMBL/GenBank/DDBJ databases">
        <title>Single cell metagenomics reveals metabolic interactions within the superorganism composed of flagellate Streblomastix strix and complex community of Bacteroidetes bacteria on its surface.</title>
        <authorList>
            <person name="Treitli S.C."/>
            <person name="Kolisko M."/>
            <person name="Husnik F."/>
            <person name="Keeling P."/>
            <person name="Hampl V."/>
        </authorList>
    </citation>
    <scope>NUCLEOTIDE SEQUENCE [LARGE SCALE GENOMIC DNA]</scope>
    <source>
        <strain evidence="1">ST1C</strain>
    </source>
</reference>
<evidence type="ECO:0000313" key="1">
    <source>
        <dbReference type="EMBL" id="KAA6357589.1"/>
    </source>
</evidence>
<dbReference type="EMBL" id="SNRW01031169">
    <property type="protein sequence ID" value="KAA6357589.1"/>
    <property type="molecule type" value="Genomic_DNA"/>
</dbReference>
<name>A0A5J4THJ2_9EUKA</name>
<accession>A0A5J4THJ2</accession>
<evidence type="ECO:0000313" key="2">
    <source>
        <dbReference type="Proteomes" id="UP000324800"/>
    </source>
</evidence>
<gene>
    <name evidence="1" type="ORF">EZS28_046883</name>
</gene>
<organism evidence="1 2">
    <name type="scientific">Streblomastix strix</name>
    <dbReference type="NCBI Taxonomy" id="222440"/>
    <lineage>
        <taxon>Eukaryota</taxon>
        <taxon>Metamonada</taxon>
        <taxon>Preaxostyla</taxon>
        <taxon>Oxymonadida</taxon>
        <taxon>Streblomastigidae</taxon>
        <taxon>Streblomastix</taxon>
    </lineage>
</organism>
<dbReference type="Proteomes" id="UP000324800">
    <property type="component" value="Unassembled WGS sequence"/>
</dbReference>
<dbReference type="OrthoDB" id="5960276at2759"/>
<feature type="non-terminal residue" evidence="1">
    <location>
        <position position="94"/>
    </location>
</feature>
<comment type="caution">
    <text evidence="1">The sequence shown here is derived from an EMBL/GenBank/DDBJ whole genome shotgun (WGS) entry which is preliminary data.</text>
</comment>
<protein>
    <submittedName>
        <fullName evidence="1">Uncharacterized protein</fullName>
    </submittedName>
</protein>
<dbReference type="AlphaFoldDB" id="A0A5J4THJ2"/>